<gene>
    <name evidence="1" type="ORF">NCTC10741_02005</name>
</gene>
<dbReference type="RefSeq" id="WP_126196043.1">
    <property type="nucleotide sequence ID" value="NZ_CP085954.1"/>
</dbReference>
<name>A0A3P8MDI3_TSUPA</name>
<organism evidence="1 2">
    <name type="scientific">Tsukamurella paurometabola</name>
    <name type="common">Corynebacterium paurometabolum</name>
    <dbReference type="NCBI Taxonomy" id="2061"/>
    <lineage>
        <taxon>Bacteria</taxon>
        <taxon>Bacillati</taxon>
        <taxon>Actinomycetota</taxon>
        <taxon>Actinomycetes</taxon>
        <taxon>Mycobacteriales</taxon>
        <taxon>Tsukamurellaceae</taxon>
        <taxon>Tsukamurella</taxon>
    </lineage>
</organism>
<protein>
    <submittedName>
        <fullName evidence="1">Uncharacterized protein</fullName>
    </submittedName>
</protein>
<evidence type="ECO:0000313" key="2">
    <source>
        <dbReference type="Proteomes" id="UP000271626"/>
    </source>
</evidence>
<dbReference type="OrthoDB" id="4775231at2"/>
<accession>A0A3P8MDI3</accession>
<reference evidence="1 2" key="1">
    <citation type="submission" date="2018-12" db="EMBL/GenBank/DDBJ databases">
        <authorList>
            <consortium name="Pathogen Informatics"/>
        </authorList>
    </citation>
    <scope>NUCLEOTIDE SEQUENCE [LARGE SCALE GENOMIC DNA]</scope>
    <source>
        <strain evidence="1 2">NCTC10741</strain>
    </source>
</reference>
<dbReference type="EMBL" id="LR131273">
    <property type="protein sequence ID" value="VDR38873.1"/>
    <property type="molecule type" value="Genomic_DNA"/>
</dbReference>
<dbReference type="Proteomes" id="UP000271626">
    <property type="component" value="Chromosome"/>
</dbReference>
<sequence>MARSDKPAQFVSGNDRLTQILSDPQLRTRVDTIVDEMSLIDRRYRAAVQALDGAVAATRSPIEPDGAAAVLEELQRHLMAAGVREVGITLTFADHEVTVPVHQILAERGN</sequence>
<dbReference type="AlphaFoldDB" id="A0A3P8MDI3"/>
<proteinExistence type="predicted"/>
<evidence type="ECO:0000313" key="1">
    <source>
        <dbReference type="EMBL" id="VDR38873.1"/>
    </source>
</evidence>